<dbReference type="Proteomes" id="UP001279734">
    <property type="component" value="Unassembled WGS sequence"/>
</dbReference>
<keyword evidence="3" id="KW-1185">Reference proteome</keyword>
<name>A0AAD3XUI4_NEPGR</name>
<accession>A0AAD3XUI4</accession>
<evidence type="ECO:0000313" key="3">
    <source>
        <dbReference type="Proteomes" id="UP001279734"/>
    </source>
</evidence>
<evidence type="ECO:0000313" key="2">
    <source>
        <dbReference type="EMBL" id="GMH17743.1"/>
    </source>
</evidence>
<dbReference type="EMBL" id="BSYO01000018">
    <property type="protein sequence ID" value="GMH17743.1"/>
    <property type="molecule type" value="Genomic_DNA"/>
</dbReference>
<feature type="region of interest" description="Disordered" evidence="1">
    <location>
        <begin position="1"/>
        <end position="21"/>
    </location>
</feature>
<proteinExistence type="predicted"/>
<gene>
    <name evidence="2" type="ORF">Nepgr_019584</name>
</gene>
<reference evidence="2" key="1">
    <citation type="submission" date="2023-05" db="EMBL/GenBank/DDBJ databases">
        <title>Nepenthes gracilis genome sequencing.</title>
        <authorList>
            <person name="Fukushima K."/>
        </authorList>
    </citation>
    <scope>NUCLEOTIDE SEQUENCE</scope>
    <source>
        <strain evidence="2">SING2019-196</strain>
    </source>
</reference>
<protein>
    <submittedName>
        <fullName evidence="2">Uncharacterized protein</fullName>
    </submittedName>
</protein>
<evidence type="ECO:0000256" key="1">
    <source>
        <dbReference type="SAM" id="MobiDB-lite"/>
    </source>
</evidence>
<dbReference type="AlphaFoldDB" id="A0AAD3XUI4"/>
<organism evidence="2 3">
    <name type="scientific">Nepenthes gracilis</name>
    <name type="common">Slender pitcher plant</name>
    <dbReference type="NCBI Taxonomy" id="150966"/>
    <lineage>
        <taxon>Eukaryota</taxon>
        <taxon>Viridiplantae</taxon>
        <taxon>Streptophyta</taxon>
        <taxon>Embryophyta</taxon>
        <taxon>Tracheophyta</taxon>
        <taxon>Spermatophyta</taxon>
        <taxon>Magnoliopsida</taxon>
        <taxon>eudicotyledons</taxon>
        <taxon>Gunneridae</taxon>
        <taxon>Pentapetalae</taxon>
        <taxon>Caryophyllales</taxon>
        <taxon>Nepenthaceae</taxon>
        <taxon>Nepenthes</taxon>
    </lineage>
</organism>
<comment type="caution">
    <text evidence="2">The sequence shown here is derived from an EMBL/GenBank/DDBJ whole genome shotgun (WGS) entry which is preliminary data.</text>
</comment>
<sequence>MRGPGRVTYTKQQSKDKDFESSHLTITLQRRGRPQSTHVSNADCLASHRELERERERARARAVAQPKEFTHLLRREKIQTEFNR</sequence>